<feature type="chain" id="PRO_5017705057" description="3D domain-containing protein" evidence="2">
    <location>
        <begin position="29"/>
        <end position="190"/>
    </location>
</feature>
<dbReference type="CDD" id="cd14667">
    <property type="entry name" value="3D_containing_proteins"/>
    <property type="match status" value="1"/>
</dbReference>
<reference evidence="4 7" key="2">
    <citation type="journal article" date="2024" name="Int. J. Syst. Evol. Microbiol.">
        <title>Lacrimispora brassicae sp. nov. isolated from fermented cabbage, and proposal of Clostridium indicum Gundawar et al. 2019 and Clostridium methoxybenzovorans Mechichi et al. 1999 as heterotypic synonyms of Lacrimispora amygdalina (Parshina et al. 2003) Haas and Blanchard 2020 and Lacrimispora indolis (McClung and McCoy 1957) Haas and Blanchard 2020, respectively.</title>
        <authorList>
            <person name="Kobayashi H."/>
            <person name="Tanizawa Y."/>
            <person name="Sakamoto M."/>
            <person name="Ohkuma M."/>
            <person name="Tohno M."/>
        </authorList>
    </citation>
    <scope>NUCLEOTIDE SEQUENCE [LARGE SCALE GENOMIC DNA]</scope>
    <source>
        <strain evidence="4 7">DSM 12857</strain>
    </source>
</reference>
<dbReference type="Pfam" id="PF06725">
    <property type="entry name" value="3D"/>
    <property type="match status" value="1"/>
</dbReference>
<accession>A0A3E2NEM2</accession>
<evidence type="ECO:0000313" key="6">
    <source>
        <dbReference type="Proteomes" id="UP000260680"/>
    </source>
</evidence>
<dbReference type="Gene3D" id="2.40.40.10">
    <property type="entry name" value="RlpA-like domain"/>
    <property type="match status" value="1"/>
</dbReference>
<dbReference type="AlphaFoldDB" id="A0A3E2NEM2"/>
<evidence type="ECO:0000313" key="5">
    <source>
        <dbReference type="EMBL" id="RFZ79469.1"/>
    </source>
</evidence>
<reference evidence="5 6" key="1">
    <citation type="submission" date="2018-07" db="EMBL/GenBank/DDBJ databases">
        <title>New species, Clostridium PI-S10-A1B.</title>
        <authorList>
            <person name="Krishna G."/>
            <person name="Summeta K."/>
            <person name="Shikha S."/>
            <person name="Prabhu P.B."/>
            <person name="Suresh K."/>
        </authorList>
    </citation>
    <scope>NUCLEOTIDE SEQUENCE [LARGE SCALE GENOMIC DNA]</scope>
    <source>
        <strain evidence="5 6">PI-S10-A1B</strain>
    </source>
</reference>
<feature type="compositionally biased region" description="Polar residues" evidence="1">
    <location>
        <begin position="35"/>
        <end position="66"/>
    </location>
</feature>
<feature type="signal peptide" evidence="2">
    <location>
        <begin position="1"/>
        <end position="28"/>
    </location>
</feature>
<keyword evidence="7" id="KW-1185">Reference proteome</keyword>
<name>A0A3E2NEM2_9FIRM</name>
<sequence>MISFLRRIQVTGFLTLLCILLLSTTAMAAQTAESQGTANQQSWSVETDNQMKKNGTGTVATASEATMSDEVGPGIEKKVQPQPEEKAPTGPVYERGASLGIFSATAYCPSSSGRQQKTYSGTIPQPLHTLSADLTILPLGTKVMIDGVIYTVEDTGSGIRGKKVDIYFGSRGEALAFGRQSKEIFAVVER</sequence>
<dbReference type="GO" id="GO:0019867">
    <property type="term" value="C:outer membrane"/>
    <property type="evidence" value="ECO:0007669"/>
    <property type="project" value="InterPro"/>
</dbReference>
<dbReference type="GO" id="GO:0009254">
    <property type="term" value="P:peptidoglycan turnover"/>
    <property type="evidence" value="ECO:0007669"/>
    <property type="project" value="InterPro"/>
</dbReference>
<protein>
    <recommendedName>
        <fullName evidence="3">3D domain-containing protein</fullName>
    </recommendedName>
</protein>
<dbReference type="RefSeq" id="WP_117416455.1">
    <property type="nucleotide sequence ID" value="NZ_BRPJ01000016.1"/>
</dbReference>
<dbReference type="Proteomes" id="UP000260680">
    <property type="component" value="Unassembled WGS sequence"/>
</dbReference>
<evidence type="ECO:0000256" key="1">
    <source>
        <dbReference type="SAM" id="MobiDB-lite"/>
    </source>
</evidence>
<dbReference type="EMBL" id="QOHO01000023">
    <property type="protein sequence ID" value="RFZ79469.1"/>
    <property type="molecule type" value="Genomic_DNA"/>
</dbReference>
<feature type="region of interest" description="Disordered" evidence="1">
    <location>
        <begin position="35"/>
        <end position="92"/>
    </location>
</feature>
<evidence type="ECO:0000256" key="2">
    <source>
        <dbReference type="SAM" id="SignalP"/>
    </source>
</evidence>
<gene>
    <name evidence="5" type="ORF">DS742_07940</name>
    <name evidence="4" type="ORF">LAD12857_09530</name>
</gene>
<evidence type="ECO:0000313" key="7">
    <source>
        <dbReference type="Proteomes" id="UP001419084"/>
    </source>
</evidence>
<dbReference type="OrthoDB" id="9798935at2"/>
<evidence type="ECO:0000313" key="4">
    <source>
        <dbReference type="EMBL" id="GLB29030.1"/>
    </source>
</evidence>
<keyword evidence="2" id="KW-0732">Signal</keyword>
<dbReference type="SUPFAM" id="SSF50685">
    <property type="entry name" value="Barwin-like endoglucanases"/>
    <property type="match status" value="1"/>
</dbReference>
<proteinExistence type="predicted"/>
<dbReference type="GO" id="GO:0004553">
    <property type="term" value="F:hydrolase activity, hydrolyzing O-glycosyl compounds"/>
    <property type="evidence" value="ECO:0007669"/>
    <property type="project" value="InterPro"/>
</dbReference>
<dbReference type="InterPro" id="IPR059180">
    <property type="entry name" value="3D_YorM"/>
</dbReference>
<comment type="caution">
    <text evidence="5">The sequence shown here is derived from an EMBL/GenBank/DDBJ whole genome shotgun (WGS) entry which is preliminary data.</text>
</comment>
<evidence type="ECO:0000259" key="3">
    <source>
        <dbReference type="Pfam" id="PF06725"/>
    </source>
</evidence>
<dbReference type="InterPro" id="IPR010611">
    <property type="entry name" value="3D_dom"/>
</dbReference>
<dbReference type="EMBL" id="BRPJ01000016">
    <property type="protein sequence ID" value="GLB29030.1"/>
    <property type="molecule type" value="Genomic_DNA"/>
</dbReference>
<feature type="compositionally biased region" description="Basic and acidic residues" evidence="1">
    <location>
        <begin position="75"/>
        <end position="87"/>
    </location>
</feature>
<dbReference type="InterPro" id="IPR036908">
    <property type="entry name" value="RlpA-like_sf"/>
</dbReference>
<dbReference type="Proteomes" id="UP001419084">
    <property type="component" value="Unassembled WGS sequence"/>
</dbReference>
<organism evidence="5 6">
    <name type="scientific">Lacrimispora amygdalina</name>
    <dbReference type="NCBI Taxonomy" id="253257"/>
    <lineage>
        <taxon>Bacteria</taxon>
        <taxon>Bacillati</taxon>
        <taxon>Bacillota</taxon>
        <taxon>Clostridia</taxon>
        <taxon>Lachnospirales</taxon>
        <taxon>Lachnospiraceae</taxon>
        <taxon>Lacrimispora</taxon>
    </lineage>
</organism>
<feature type="domain" description="3D" evidence="3">
    <location>
        <begin position="129"/>
        <end position="183"/>
    </location>
</feature>